<feature type="transmembrane region" description="Helical" evidence="6">
    <location>
        <begin position="33"/>
        <end position="52"/>
    </location>
</feature>
<feature type="domain" description="GtrA/DPMS transmembrane" evidence="7">
    <location>
        <begin position="8"/>
        <end position="122"/>
    </location>
</feature>
<keyword evidence="4 6" id="KW-1133">Transmembrane helix</keyword>
<dbReference type="InterPro" id="IPR051401">
    <property type="entry name" value="GtrA_CellWall_Glycosyl"/>
</dbReference>
<keyword evidence="5 6" id="KW-0472">Membrane</keyword>
<feature type="transmembrane region" description="Helical" evidence="6">
    <location>
        <begin position="7"/>
        <end position="27"/>
    </location>
</feature>
<proteinExistence type="inferred from homology"/>
<dbReference type="GO" id="GO:0000271">
    <property type="term" value="P:polysaccharide biosynthetic process"/>
    <property type="evidence" value="ECO:0007669"/>
    <property type="project" value="InterPro"/>
</dbReference>
<name>A0A225SLI2_9BURK</name>
<keyword evidence="9" id="KW-1185">Reference proteome</keyword>
<evidence type="ECO:0000256" key="2">
    <source>
        <dbReference type="ARBA" id="ARBA00009399"/>
    </source>
</evidence>
<dbReference type="GO" id="GO:0005886">
    <property type="term" value="C:plasma membrane"/>
    <property type="evidence" value="ECO:0007669"/>
    <property type="project" value="TreeGrafter"/>
</dbReference>
<evidence type="ECO:0000256" key="6">
    <source>
        <dbReference type="SAM" id="Phobius"/>
    </source>
</evidence>
<comment type="similarity">
    <text evidence="2">Belongs to the GtrA family.</text>
</comment>
<organism evidence="8 9">
    <name type="scientific">Herbaspirillum aquaticum</name>
    <dbReference type="NCBI Taxonomy" id="568783"/>
    <lineage>
        <taxon>Bacteria</taxon>
        <taxon>Pseudomonadati</taxon>
        <taxon>Pseudomonadota</taxon>
        <taxon>Betaproteobacteria</taxon>
        <taxon>Burkholderiales</taxon>
        <taxon>Oxalobacteraceae</taxon>
        <taxon>Herbaspirillum</taxon>
    </lineage>
</organism>
<gene>
    <name evidence="8" type="ORF">CEJ45_23885</name>
</gene>
<evidence type="ECO:0000313" key="8">
    <source>
        <dbReference type="EMBL" id="OWY31904.1"/>
    </source>
</evidence>
<dbReference type="Proteomes" id="UP000214747">
    <property type="component" value="Unassembled WGS sequence"/>
</dbReference>
<dbReference type="EMBL" id="NJGV01000035">
    <property type="protein sequence ID" value="OWY31904.1"/>
    <property type="molecule type" value="Genomic_DNA"/>
</dbReference>
<evidence type="ECO:0000256" key="3">
    <source>
        <dbReference type="ARBA" id="ARBA00022692"/>
    </source>
</evidence>
<sequence>MVSKDICRFLLAGVLSNVVNFVCYQFLHSLGVSLFLASAVAYVAGLWASYHLGRVWVFGVRFAMTRQNKIRFLLVYAIGGLGMSLIVEVAANILGWDNKLCWLLGAAFAAINNFIGQKKFVFNEMGK</sequence>
<evidence type="ECO:0000259" key="7">
    <source>
        <dbReference type="Pfam" id="PF04138"/>
    </source>
</evidence>
<accession>A0A225SLI2</accession>
<evidence type="ECO:0000313" key="9">
    <source>
        <dbReference type="Proteomes" id="UP000214747"/>
    </source>
</evidence>
<reference evidence="8 9" key="1">
    <citation type="journal article" date="2010" name="Int. J. Syst. Evol. Microbiol.">
        <title>Reclassification of Herbaspirillum putei as a later heterotypic synonym of Herbaspirillum huttiense, with the description of H. huttiense subsp. huttiense subsp. nov. and H. huttiense subsp. putei subsp. nov., comb. nov., and description of Herbaspirillum aquaticum sp. nov.</title>
        <authorList>
            <person name="Dobritsa A.P."/>
            <person name="Reddy M.C."/>
            <person name="Samadpour M."/>
        </authorList>
    </citation>
    <scope>NUCLEOTIDE SEQUENCE [LARGE SCALE GENOMIC DNA]</scope>
    <source>
        <strain evidence="8 9">IEH 4430</strain>
    </source>
</reference>
<feature type="transmembrane region" description="Helical" evidence="6">
    <location>
        <begin position="73"/>
        <end position="94"/>
    </location>
</feature>
<comment type="caution">
    <text evidence="8">The sequence shown here is derived from an EMBL/GenBank/DDBJ whole genome shotgun (WGS) entry which is preliminary data.</text>
</comment>
<dbReference type="PANTHER" id="PTHR38459:SF1">
    <property type="entry name" value="PROPHAGE BACTOPRENOL-LINKED GLUCOSE TRANSLOCASE HOMOLOG"/>
    <property type="match status" value="1"/>
</dbReference>
<evidence type="ECO:0000256" key="5">
    <source>
        <dbReference type="ARBA" id="ARBA00023136"/>
    </source>
</evidence>
<comment type="subcellular location">
    <subcellularLocation>
        <location evidence="1">Membrane</location>
        <topology evidence="1">Multi-pass membrane protein</topology>
    </subcellularLocation>
</comment>
<evidence type="ECO:0000256" key="1">
    <source>
        <dbReference type="ARBA" id="ARBA00004141"/>
    </source>
</evidence>
<keyword evidence="3 6" id="KW-0812">Transmembrane</keyword>
<dbReference type="InterPro" id="IPR007267">
    <property type="entry name" value="GtrA_DPMS_TM"/>
</dbReference>
<dbReference type="AlphaFoldDB" id="A0A225SLI2"/>
<protein>
    <recommendedName>
        <fullName evidence="7">GtrA/DPMS transmembrane domain-containing protein</fullName>
    </recommendedName>
</protein>
<dbReference type="PANTHER" id="PTHR38459">
    <property type="entry name" value="PROPHAGE BACTOPRENOL-LINKED GLUCOSE TRANSLOCASE HOMOLOG"/>
    <property type="match status" value="1"/>
</dbReference>
<dbReference type="Pfam" id="PF04138">
    <property type="entry name" value="GtrA_DPMS_TM"/>
    <property type="match status" value="1"/>
</dbReference>
<evidence type="ECO:0000256" key="4">
    <source>
        <dbReference type="ARBA" id="ARBA00022989"/>
    </source>
</evidence>